<dbReference type="PROSITE" id="PS50879">
    <property type="entry name" value="RNASE_H_1"/>
    <property type="match status" value="1"/>
</dbReference>
<dbReference type="InterPro" id="IPR002156">
    <property type="entry name" value="RNaseH_domain"/>
</dbReference>
<dbReference type="SUPFAM" id="SSF53098">
    <property type="entry name" value="Ribonuclease H-like"/>
    <property type="match status" value="1"/>
</dbReference>
<dbReference type="Pfam" id="PF00075">
    <property type="entry name" value="RNase_H"/>
    <property type="match status" value="1"/>
</dbReference>
<evidence type="ECO:0000259" key="1">
    <source>
        <dbReference type="PROSITE" id="PS50879"/>
    </source>
</evidence>
<dbReference type="Proteomes" id="UP000079169">
    <property type="component" value="Unplaced"/>
</dbReference>
<proteinExistence type="predicted"/>
<dbReference type="InterPro" id="IPR012337">
    <property type="entry name" value="RNaseH-like_sf"/>
</dbReference>
<dbReference type="RefSeq" id="XP_017304829.1">
    <property type="nucleotide sequence ID" value="XM_017449340.1"/>
</dbReference>
<dbReference type="STRING" id="121845.A0A1S4ERK2"/>
<dbReference type="GO" id="GO:0004523">
    <property type="term" value="F:RNA-DNA hybrid ribonuclease activity"/>
    <property type="evidence" value="ECO:0007669"/>
    <property type="project" value="InterPro"/>
</dbReference>
<protein>
    <submittedName>
        <fullName evidence="3">Uncharacterized protein LOC108254338</fullName>
    </submittedName>
</protein>
<evidence type="ECO:0000313" key="2">
    <source>
        <dbReference type="Proteomes" id="UP000079169"/>
    </source>
</evidence>
<feature type="domain" description="RNase H type-1" evidence="1">
    <location>
        <begin position="1"/>
        <end position="110"/>
    </location>
</feature>
<organism evidence="2 3">
    <name type="scientific">Diaphorina citri</name>
    <name type="common">Asian citrus psyllid</name>
    <dbReference type="NCBI Taxonomy" id="121845"/>
    <lineage>
        <taxon>Eukaryota</taxon>
        <taxon>Metazoa</taxon>
        <taxon>Ecdysozoa</taxon>
        <taxon>Arthropoda</taxon>
        <taxon>Hexapoda</taxon>
        <taxon>Insecta</taxon>
        <taxon>Pterygota</taxon>
        <taxon>Neoptera</taxon>
        <taxon>Paraneoptera</taxon>
        <taxon>Hemiptera</taxon>
        <taxon>Sternorrhyncha</taxon>
        <taxon>Psylloidea</taxon>
        <taxon>Psyllidae</taxon>
        <taxon>Diaphorininae</taxon>
        <taxon>Diaphorina</taxon>
    </lineage>
</organism>
<feature type="non-terminal residue" evidence="3">
    <location>
        <position position="1"/>
    </location>
</feature>
<evidence type="ECO:0000313" key="3">
    <source>
        <dbReference type="RefSeq" id="XP_017304829.1"/>
    </source>
</evidence>
<dbReference type="CDD" id="cd09276">
    <property type="entry name" value="Rnase_HI_RT_non_LTR"/>
    <property type="match status" value="1"/>
</dbReference>
<dbReference type="InterPro" id="IPR036397">
    <property type="entry name" value="RNaseH_sf"/>
</dbReference>
<dbReference type="PaxDb" id="121845-A0A1S4ERK2"/>
<dbReference type="Gene3D" id="3.30.420.10">
    <property type="entry name" value="Ribonuclease H-like superfamily/Ribonuclease H"/>
    <property type="match status" value="1"/>
</dbReference>
<reference evidence="3" key="1">
    <citation type="submission" date="2025-08" db="UniProtKB">
        <authorList>
            <consortium name="RefSeq"/>
        </authorList>
    </citation>
    <scope>IDENTIFICATION</scope>
</reference>
<dbReference type="AlphaFoldDB" id="A0A1S4ERK2"/>
<keyword evidence="2" id="KW-1185">Reference proteome</keyword>
<gene>
    <name evidence="3" type="primary">LOC108254338</name>
</gene>
<dbReference type="KEGG" id="dci:108254338"/>
<accession>A0A1S4ERK2</accession>
<dbReference type="GeneID" id="108254338"/>
<name>A0A1S4ERK2_DIACI</name>
<dbReference type="GO" id="GO:0003676">
    <property type="term" value="F:nucleic acid binding"/>
    <property type="evidence" value="ECO:0007669"/>
    <property type="project" value="InterPro"/>
</dbReference>
<dbReference type="OMA" id="GHTRATH"/>
<sequence length="249" mass="27740">CAYIIDKTSIYSFVLNNVNSVFTSELIAVLLCLKHLKFLPKEKFVIISDSKSTLLALSNPSNINPIVSLIHSCWSDLLCCGKQLAFLWCPSHTGIQGNEAVDRAARNPSASLPPLKLCSPEDFKPFIRKLIKDLWQQSWSSIPNSNKLKSIKPIIGPWPSSDRQNRYEEVVICRMRIGHTRATHGHLFKRAPPSTCGCGEILSVQHILTCALHGHIRASLPTPPALTDDVESVDSLLSYLKKLNLFTKI</sequence>